<dbReference type="PANTHER" id="PTHR24423">
    <property type="entry name" value="TWO-COMPONENT SENSOR HISTIDINE KINASE"/>
    <property type="match status" value="1"/>
</dbReference>
<dbReference type="Pfam" id="PF25487">
    <property type="entry name" value="ETR1_N"/>
    <property type="match status" value="1"/>
</dbReference>
<keyword evidence="4" id="KW-0067">ATP-binding</keyword>
<dbReference type="PANTHER" id="PTHR24423:SF633">
    <property type="entry name" value="ETHYLENE RECEPTOR 2"/>
    <property type="match status" value="1"/>
</dbReference>
<keyword evidence="2" id="KW-0479">Metal-binding</keyword>
<keyword evidence="5" id="KW-0472">Membrane</keyword>
<sequence length="159" mass="18643">MEQVIEFFNKLFSAEDWPARWVCGEWSSFHGWLYITSDIAIWLAYFVIPAIIIFFIQKRHNLPFLPVFWLFGAFIILCGSTHLIDAIMFYWPGYRLSALLRALTAIVSLATAFVLIRDLPKLIETKPEDKLKTYQLEKQVKQYEAEIEALKQKLHNQEG</sequence>
<evidence type="ECO:0000313" key="7">
    <source>
        <dbReference type="EMBL" id="SMG39646.1"/>
    </source>
</evidence>
<keyword evidence="1" id="KW-0808">Transferase</keyword>
<dbReference type="EMBL" id="FXAW01000005">
    <property type="protein sequence ID" value="SMG39646.1"/>
    <property type="molecule type" value="Genomic_DNA"/>
</dbReference>
<dbReference type="GO" id="GO:0038199">
    <property type="term" value="F:ethylene receptor activity"/>
    <property type="evidence" value="ECO:0007669"/>
    <property type="project" value="TreeGrafter"/>
</dbReference>
<dbReference type="GO" id="GO:0046872">
    <property type="term" value="F:metal ion binding"/>
    <property type="evidence" value="ECO:0007669"/>
    <property type="project" value="UniProtKB-KW"/>
</dbReference>
<proteinExistence type="predicted"/>
<dbReference type="Proteomes" id="UP000193804">
    <property type="component" value="Unassembled WGS sequence"/>
</dbReference>
<reference evidence="8" key="1">
    <citation type="submission" date="2017-04" db="EMBL/GenBank/DDBJ databases">
        <authorList>
            <person name="Varghese N."/>
            <person name="Submissions S."/>
        </authorList>
    </citation>
    <scope>NUCLEOTIDE SEQUENCE [LARGE SCALE GENOMIC DNA]</scope>
    <source>
        <strain evidence="8">DSM 4125</strain>
    </source>
</reference>
<dbReference type="STRING" id="1028.SAMN05661096_02656"/>
<evidence type="ECO:0000259" key="6">
    <source>
        <dbReference type="Pfam" id="PF25487"/>
    </source>
</evidence>
<evidence type="ECO:0000256" key="5">
    <source>
        <dbReference type="SAM" id="Phobius"/>
    </source>
</evidence>
<keyword evidence="8" id="KW-1185">Reference proteome</keyword>
<keyword evidence="5" id="KW-1133">Transmembrane helix</keyword>
<dbReference type="OrthoDB" id="890870at2"/>
<dbReference type="GO" id="GO:0016740">
    <property type="term" value="F:transferase activity"/>
    <property type="evidence" value="ECO:0007669"/>
    <property type="project" value="UniProtKB-KW"/>
</dbReference>
<organism evidence="7 8">
    <name type="scientific">Marivirga sericea</name>
    <dbReference type="NCBI Taxonomy" id="1028"/>
    <lineage>
        <taxon>Bacteria</taxon>
        <taxon>Pseudomonadati</taxon>
        <taxon>Bacteroidota</taxon>
        <taxon>Cytophagia</taxon>
        <taxon>Cytophagales</taxon>
        <taxon>Marivirgaceae</taxon>
        <taxon>Marivirga</taxon>
    </lineage>
</organism>
<evidence type="ECO:0000256" key="1">
    <source>
        <dbReference type="ARBA" id="ARBA00022679"/>
    </source>
</evidence>
<evidence type="ECO:0000256" key="2">
    <source>
        <dbReference type="ARBA" id="ARBA00022723"/>
    </source>
</evidence>
<feature type="transmembrane region" description="Helical" evidence="5">
    <location>
        <begin position="98"/>
        <end position="116"/>
    </location>
</feature>
<feature type="transmembrane region" description="Helical" evidence="5">
    <location>
        <begin position="68"/>
        <end position="92"/>
    </location>
</feature>
<dbReference type="GO" id="GO:0051740">
    <property type="term" value="F:ethylene binding"/>
    <property type="evidence" value="ECO:0007669"/>
    <property type="project" value="TreeGrafter"/>
</dbReference>
<feature type="transmembrane region" description="Helical" evidence="5">
    <location>
        <begin position="39"/>
        <end position="56"/>
    </location>
</feature>
<name>A0A1X7KGK7_9BACT</name>
<evidence type="ECO:0000313" key="8">
    <source>
        <dbReference type="Proteomes" id="UP000193804"/>
    </source>
</evidence>
<keyword evidence="3" id="KW-0547">Nucleotide-binding</keyword>
<protein>
    <recommendedName>
        <fullName evidence="6">Ethylene receptor 1-like N-terminal domain-containing protein</fullName>
    </recommendedName>
</protein>
<dbReference type="RefSeq" id="WP_085517823.1">
    <property type="nucleotide sequence ID" value="NZ_FXAW01000005.1"/>
</dbReference>
<dbReference type="GO" id="GO:0005524">
    <property type="term" value="F:ATP binding"/>
    <property type="evidence" value="ECO:0007669"/>
    <property type="project" value="UniProtKB-KW"/>
</dbReference>
<dbReference type="InterPro" id="IPR058544">
    <property type="entry name" value="ETR1_N"/>
</dbReference>
<keyword evidence="5" id="KW-0812">Transmembrane</keyword>
<evidence type="ECO:0000256" key="3">
    <source>
        <dbReference type="ARBA" id="ARBA00022741"/>
    </source>
</evidence>
<feature type="domain" description="Ethylene receptor 1-like N-terminal" evidence="6">
    <location>
        <begin position="34"/>
        <end position="124"/>
    </location>
</feature>
<gene>
    <name evidence="7" type="ORF">SAMN05661096_02656</name>
</gene>
<accession>A0A1X7KGK7</accession>
<dbReference type="AlphaFoldDB" id="A0A1X7KGK7"/>
<evidence type="ECO:0000256" key="4">
    <source>
        <dbReference type="ARBA" id="ARBA00022840"/>
    </source>
</evidence>